<organism evidence="2 3">
    <name type="scientific">Vreelandella neptunia</name>
    <dbReference type="NCBI Taxonomy" id="115551"/>
    <lineage>
        <taxon>Bacteria</taxon>
        <taxon>Pseudomonadati</taxon>
        <taxon>Pseudomonadota</taxon>
        <taxon>Gammaproteobacteria</taxon>
        <taxon>Oceanospirillales</taxon>
        <taxon>Halomonadaceae</taxon>
        <taxon>Vreelandella</taxon>
    </lineage>
</organism>
<reference evidence="2 3" key="1">
    <citation type="submission" date="2022-03" db="EMBL/GenBank/DDBJ databases">
        <title>Genomic signatures underlying metal tolerance in selected Arctic bacterial isolates.</title>
        <authorList>
            <person name="Thomas F.A."/>
            <person name="Venkatachalam S."/>
            <person name="Krishnan K.P."/>
        </authorList>
    </citation>
    <scope>NUCLEOTIDE SEQUENCE [LARGE SCALE GENOMIC DNA]</scope>
    <source>
        <strain evidence="2 3">HM116</strain>
    </source>
</reference>
<dbReference type="Proteomes" id="UP001320609">
    <property type="component" value="Unassembled WGS sequence"/>
</dbReference>
<dbReference type="EMBL" id="JAKVTW010000002">
    <property type="protein sequence ID" value="MCH4810528.1"/>
    <property type="molecule type" value="Genomic_DNA"/>
</dbReference>
<evidence type="ECO:0000259" key="1">
    <source>
        <dbReference type="Pfam" id="PF09722"/>
    </source>
</evidence>
<sequence length="71" mass="8141">MMQCTDEPAKDTAFIVWRAAIDLFGGDRSAADDWLHKEAMALGWKRPIDVMKEDAQQVLDLITRIEWGVYT</sequence>
<accession>A0ABS9S3D2</accession>
<comment type="caution">
    <text evidence="2">The sequence shown here is derived from an EMBL/GenBank/DDBJ whole genome shotgun (WGS) entry which is preliminary data.</text>
</comment>
<evidence type="ECO:0000313" key="2">
    <source>
        <dbReference type="EMBL" id="MCH4810528.1"/>
    </source>
</evidence>
<dbReference type="InterPro" id="IPR024467">
    <property type="entry name" value="Xre/MbcA/ParS-like_toxin-bd"/>
</dbReference>
<protein>
    <submittedName>
        <fullName evidence="2">MbcA/ParS/Xre antitoxin family protein</fullName>
    </submittedName>
</protein>
<gene>
    <name evidence="2" type="ORF">MLE19_04210</name>
</gene>
<evidence type="ECO:0000313" key="3">
    <source>
        <dbReference type="Proteomes" id="UP001320609"/>
    </source>
</evidence>
<name>A0ABS9S3D2_9GAMM</name>
<proteinExistence type="predicted"/>
<keyword evidence="3" id="KW-1185">Reference proteome</keyword>
<dbReference type="Pfam" id="PF09722">
    <property type="entry name" value="Xre_MbcA_ParS_C"/>
    <property type="match status" value="1"/>
</dbReference>
<dbReference type="RefSeq" id="WP_240716833.1">
    <property type="nucleotide sequence ID" value="NZ_JAKVTW010000002.1"/>
</dbReference>
<feature type="domain" description="Antitoxin Xre/MbcA/ParS-like toxin-binding" evidence="1">
    <location>
        <begin position="19"/>
        <end position="68"/>
    </location>
</feature>